<dbReference type="RefSeq" id="WP_054464945.1">
    <property type="nucleotide sequence ID" value="NZ_CP159837.1"/>
</dbReference>
<dbReference type="Pfam" id="PF26355">
    <property type="entry name" value="HTH_VMAP-M9"/>
    <property type="match status" value="1"/>
</dbReference>
<gene>
    <name evidence="2" type="ORF">ABWT76_002882</name>
</gene>
<dbReference type="Gene3D" id="3.40.50.300">
    <property type="entry name" value="P-loop containing nucleotide triphosphate hydrolases"/>
    <property type="match status" value="1"/>
</dbReference>
<evidence type="ECO:0000259" key="1">
    <source>
        <dbReference type="SMART" id="SM00382"/>
    </source>
</evidence>
<dbReference type="InterPro" id="IPR002182">
    <property type="entry name" value="NB-ARC"/>
</dbReference>
<dbReference type="InterPro" id="IPR027417">
    <property type="entry name" value="P-loop_NTPase"/>
</dbReference>
<reference evidence="2" key="1">
    <citation type="submission" date="2024-07" db="EMBL/GenBank/DDBJ databases">
        <authorList>
            <person name="Kim Y.J."/>
            <person name="Jeong J.Y."/>
        </authorList>
    </citation>
    <scope>NUCLEOTIDE SEQUENCE</scope>
    <source>
        <strain evidence="2">GIHE-MW2</strain>
    </source>
</reference>
<feature type="domain" description="AAA+ ATPase" evidence="1">
    <location>
        <begin position="157"/>
        <end position="312"/>
    </location>
</feature>
<dbReference type="EMBL" id="CP159837">
    <property type="protein sequence ID" value="XCM39916.1"/>
    <property type="molecule type" value="Genomic_DNA"/>
</dbReference>
<organism evidence="2">
    <name type="scientific">Planktothricoides raciborskii GIHE-MW2</name>
    <dbReference type="NCBI Taxonomy" id="2792601"/>
    <lineage>
        <taxon>Bacteria</taxon>
        <taxon>Bacillati</taxon>
        <taxon>Cyanobacteriota</taxon>
        <taxon>Cyanophyceae</taxon>
        <taxon>Oscillatoriophycideae</taxon>
        <taxon>Oscillatoriales</taxon>
        <taxon>Oscillatoriaceae</taxon>
        <taxon>Planktothricoides</taxon>
    </lineage>
</organism>
<evidence type="ECO:0000313" key="2">
    <source>
        <dbReference type="EMBL" id="XCM39916.1"/>
    </source>
</evidence>
<dbReference type="SUPFAM" id="SSF52540">
    <property type="entry name" value="P-loop containing nucleoside triphosphate hydrolases"/>
    <property type="match status" value="1"/>
</dbReference>
<name>A0AAU8JM71_9CYAN</name>
<dbReference type="InterPro" id="IPR003593">
    <property type="entry name" value="AAA+_ATPase"/>
</dbReference>
<accession>A0AAU8JM71</accession>
<dbReference type="GO" id="GO:0043531">
    <property type="term" value="F:ADP binding"/>
    <property type="evidence" value="ECO:0007669"/>
    <property type="project" value="InterPro"/>
</dbReference>
<dbReference type="PRINTS" id="PR00364">
    <property type="entry name" value="DISEASERSIST"/>
</dbReference>
<dbReference type="Pfam" id="PF00931">
    <property type="entry name" value="NB-ARC"/>
    <property type="match status" value="1"/>
</dbReference>
<protein>
    <submittedName>
        <fullName evidence="2">NB-ARC domain-containing protein</fullName>
    </submittedName>
</protein>
<dbReference type="AlphaFoldDB" id="A0AAU8JM71"/>
<dbReference type="SMART" id="SM00382">
    <property type="entry name" value="AAA"/>
    <property type="match status" value="1"/>
</dbReference>
<proteinExistence type="predicted"/>
<dbReference type="InterPro" id="IPR058651">
    <property type="entry name" value="HTH_VMAP-M9"/>
</dbReference>
<sequence length="456" mass="52246">MIITEVLQFADRLVFAETGKHLDDIQKAVVKGVWQGESYEKIAQECHRSESRVRDVGYKLWQILSERLSEEINKSNFRATIERLHIPINSSQLVGLGIYSHFTLCPETSDKQQKNSSSSTQAGVKYSIDLALAPKITHFEGRREELEKLSEYILNQPTRLMAVLGLSGIGKTTLVKRFIDLHSPQFDAVIWKSLKFPKALTHLLHDILATFNQETEKSLGLDEQINQVFELLSDRRCLLVFDDVQNLFIPGQFAGQYKPEYTDYKTFFKMMAEIAHQSCLILMSQEKSPEMISLDAELYPKKSLELGGLDADGGNFLQYQGLPRQENLLELSNLYQGNPLYLQSISSLIKEVFSGRVDELMAEDSLIFPEDMKLLWDTLWMRLSPVEQEISLEMSRAKAPISRDDLRKSLNLSSLELVNGLQSLSRRYLLSQVDSDEILFTLLPVFEEYIKNFHFS</sequence>